<dbReference type="eggNOG" id="KOG0152">
    <property type="taxonomic scope" value="Eukaryota"/>
</dbReference>
<evidence type="ECO:0000259" key="9">
    <source>
        <dbReference type="PROSITE" id="PS50020"/>
    </source>
</evidence>
<evidence type="ECO:0000256" key="6">
    <source>
        <dbReference type="ARBA" id="ARBA00023242"/>
    </source>
</evidence>
<feature type="compositionally biased region" description="Basic and acidic residues" evidence="8">
    <location>
        <begin position="79"/>
        <end position="92"/>
    </location>
</feature>
<name>M3ZEU9_XIPMA</name>
<dbReference type="GO" id="GO:0010506">
    <property type="term" value="P:regulation of autophagy"/>
    <property type="evidence" value="ECO:0007669"/>
    <property type="project" value="TreeGrafter"/>
</dbReference>
<feature type="compositionally biased region" description="Basic residues" evidence="8">
    <location>
        <begin position="68"/>
        <end position="78"/>
    </location>
</feature>
<reference evidence="11" key="2">
    <citation type="journal article" date="2013" name="Nat. Genet.">
        <title>The genome of the platyfish, Xiphophorus maculatus, provides insights into evolutionary adaptation and several complex traits.</title>
        <authorList>
            <person name="Schartl M."/>
            <person name="Walter R.B."/>
            <person name="Shen Y."/>
            <person name="Garcia T."/>
            <person name="Catchen J."/>
            <person name="Amores A."/>
            <person name="Braasch I."/>
            <person name="Chalopin D."/>
            <person name="Volff J.N."/>
            <person name="Lesch K.P."/>
            <person name="Bisazza A."/>
            <person name="Minx P."/>
            <person name="Hillier L."/>
            <person name="Wilson R.K."/>
            <person name="Fuerstenberg S."/>
            <person name="Boore J."/>
            <person name="Searle S."/>
            <person name="Postlethwait J.H."/>
            <person name="Warren W.C."/>
        </authorList>
    </citation>
    <scope>NUCLEOTIDE SEQUENCE [LARGE SCALE GENOMIC DNA]</scope>
    <source>
        <strain evidence="11">JP 163 A</strain>
    </source>
</reference>
<reference evidence="10" key="3">
    <citation type="submission" date="2025-08" db="UniProtKB">
        <authorList>
            <consortium name="Ensembl"/>
        </authorList>
    </citation>
    <scope>IDENTIFICATION</scope>
    <source>
        <strain evidence="10">JP 163 A</strain>
    </source>
</reference>
<feature type="compositionally biased region" description="Basic and acidic residues" evidence="8">
    <location>
        <begin position="52"/>
        <end position="66"/>
    </location>
</feature>
<dbReference type="Ensembl" id="ENSXMAT00000000743.2">
    <property type="protein sequence ID" value="ENSXMAP00000000741.2"/>
    <property type="gene ID" value="ENSXMAG00000000741.2"/>
</dbReference>
<keyword evidence="4" id="KW-0175">Coiled coil</keyword>
<proteinExistence type="predicted"/>
<feature type="region of interest" description="Disordered" evidence="8">
    <location>
        <begin position="364"/>
        <end position="390"/>
    </location>
</feature>
<sequence length="533" mass="58218">MVMYARKQPRLAPPFPCLQTLKYSSKSHPGGEHRHEKTRDPTEVTPPCKMLRRSDSPENKHSDGTGHSRAKALHTHRVRERDGGEMADENSHNHSSLHSSNSHSNPSKTSDTPYEPGDDWSEHISSSGKKYYYNCRTEVSQWEKPKEWLEREQRQKEATKSAVVNSFPKDRDYRREAMQATAAPGFTGPKSTQVEKPSAALPSQSQSSSSGAGSVNPSSAPPGSSASTVPVSPVLQSSTPPILQDPNLLRQLLPALQTALQLNNASVDMAKINEVLTAAVTQASLQSMLHKILTAGPSAFNITTILSQAAQLSSQAQQSNQSPMSLTSDASSPRSYVSPRISTPQTNVGPLKSHLSAQPVISQPKMSTPAVKQPPHSQPTSQQSLSSEKRFSHERFPFCLVNRSSQRSPSPGPNHVGSGSSASHAPSAPPGASAARPSCSLTPTLATHFNENLIKHVQGWPAEHAEKQASRLREEAHSMGSICMSENCTELKNLRSLVRVCEIQATLREQRILFLRQQIKELEKLKNQNSFMV</sequence>
<dbReference type="Proteomes" id="UP000002852">
    <property type="component" value="Unassembled WGS sequence"/>
</dbReference>
<feature type="compositionally biased region" description="Low complexity" evidence="8">
    <location>
        <begin position="197"/>
        <end position="234"/>
    </location>
</feature>
<evidence type="ECO:0000256" key="4">
    <source>
        <dbReference type="ARBA" id="ARBA00023054"/>
    </source>
</evidence>
<dbReference type="InterPro" id="IPR038867">
    <property type="entry name" value="WAC"/>
</dbReference>
<dbReference type="HOGENOM" id="CLU_024845_2_1_1"/>
<feature type="compositionally biased region" description="Polar residues" evidence="8">
    <location>
        <begin position="323"/>
        <end position="348"/>
    </location>
</feature>
<feature type="region of interest" description="Disordered" evidence="8">
    <location>
        <begin position="314"/>
        <end position="352"/>
    </location>
</feature>
<keyword evidence="5" id="KW-0804">Transcription</keyword>
<dbReference type="GO" id="GO:1904263">
    <property type="term" value="P:positive regulation of TORC1 signaling"/>
    <property type="evidence" value="ECO:0007669"/>
    <property type="project" value="TreeGrafter"/>
</dbReference>
<protein>
    <recommendedName>
        <fullName evidence="7">WW domain-containing adapter protein with coiled-coil</fullName>
    </recommendedName>
</protein>
<dbReference type="GO" id="GO:0006325">
    <property type="term" value="P:chromatin organization"/>
    <property type="evidence" value="ECO:0007669"/>
    <property type="project" value="UniProtKB-KW"/>
</dbReference>
<dbReference type="SUPFAM" id="SSF51045">
    <property type="entry name" value="WW domain"/>
    <property type="match status" value="1"/>
</dbReference>
<dbReference type="InterPro" id="IPR001202">
    <property type="entry name" value="WW_dom"/>
</dbReference>
<dbReference type="GO" id="GO:0003682">
    <property type="term" value="F:chromatin binding"/>
    <property type="evidence" value="ECO:0007669"/>
    <property type="project" value="TreeGrafter"/>
</dbReference>
<dbReference type="Gene3D" id="2.20.70.10">
    <property type="match status" value="1"/>
</dbReference>
<feature type="domain" description="WW" evidence="9">
    <location>
        <begin position="120"/>
        <end position="147"/>
    </location>
</feature>
<evidence type="ECO:0000256" key="1">
    <source>
        <dbReference type="ARBA" id="ARBA00004123"/>
    </source>
</evidence>
<keyword evidence="6" id="KW-0539">Nucleus</keyword>
<accession>M3ZEU9</accession>
<dbReference type="PANTHER" id="PTHR15911">
    <property type="entry name" value="WW DOMAIN-CONTAINING ADAPTER PROTEIN WITH COILED-COIL"/>
    <property type="match status" value="1"/>
</dbReference>
<feature type="compositionally biased region" description="Basic and acidic residues" evidence="8">
    <location>
        <begin position="168"/>
        <end position="177"/>
    </location>
</feature>
<dbReference type="PROSITE" id="PS50020">
    <property type="entry name" value="WW_DOMAIN_2"/>
    <property type="match status" value="1"/>
</dbReference>
<dbReference type="GO" id="GO:0005634">
    <property type="term" value="C:nucleus"/>
    <property type="evidence" value="ECO:0007669"/>
    <property type="project" value="UniProtKB-SubCell"/>
</dbReference>
<dbReference type="SMART" id="SM00456">
    <property type="entry name" value="WW"/>
    <property type="match status" value="1"/>
</dbReference>
<comment type="subcellular location">
    <subcellularLocation>
        <location evidence="1">Nucleus</location>
    </subcellularLocation>
</comment>
<evidence type="ECO:0000256" key="2">
    <source>
        <dbReference type="ARBA" id="ARBA00022853"/>
    </source>
</evidence>
<keyword evidence="11" id="KW-1185">Reference proteome</keyword>
<dbReference type="CDD" id="cd00201">
    <property type="entry name" value="WW"/>
    <property type="match status" value="1"/>
</dbReference>
<feature type="compositionally biased region" description="Basic and acidic residues" evidence="8">
    <location>
        <begin position="29"/>
        <end position="42"/>
    </location>
</feature>
<evidence type="ECO:0000256" key="7">
    <source>
        <dbReference type="ARBA" id="ARBA00073444"/>
    </source>
</evidence>
<dbReference type="InterPro" id="IPR036020">
    <property type="entry name" value="WW_dom_sf"/>
</dbReference>
<feature type="region of interest" description="Disordered" evidence="8">
    <location>
        <begin position="402"/>
        <end position="439"/>
    </location>
</feature>
<dbReference type="Pfam" id="PF00397">
    <property type="entry name" value="WW"/>
    <property type="match status" value="1"/>
</dbReference>
<dbReference type="AlphaFoldDB" id="M3ZEU9"/>
<dbReference type="GeneTree" id="ENSGT00440000037780"/>
<dbReference type="PANTHER" id="PTHR15911:SF6">
    <property type="entry name" value="WW DOMAIN-CONTAINING ADAPTER PROTEIN WITH COILED-COIL"/>
    <property type="match status" value="1"/>
</dbReference>
<feature type="compositionally biased region" description="Low complexity" evidence="8">
    <location>
        <begin position="417"/>
        <end position="439"/>
    </location>
</feature>
<evidence type="ECO:0000256" key="3">
    <source>
        <dbReference type="ARBA" id="ARBA00023015"/>
    </source>
</evidence>
<dbReference type="PROSITE" id="PS01159">
    <property type="entry name" value="WW_DOMAIN_1"/>
    <property type="match status" value="1"/>
</dbReference>
<reference evidence="11" key="1">
    <citation type="submission" date="2012-01" db="EMBL/GenBank/DDBJ databases">
        <authorList>
            <person name="Walter R."/>
            <person name="Schartl M."/>
            <person name="Warren W."/>
        </authorList>
    </citation>
    <scope>NUCLEOTIDE SEQUENCE [LARGE SCALE GENOMIC DNA]</scope>
    <source>
        <strain evidence="11">JP 163 A</strain>
    </source>
</reference>
<feature type="compositionally biased region" description="Basic and acidic residues" evidence="8">
    <location>
        <begin position="142"/>
        <end position="159"/>
    </location>
</feature>
<feature type="compositionally biased region" description="Low complexity" evidence="8">
    <location>
        <begin position="93"/>
        <end position="107"/>
    </location>
</feature>
<keyword evidence="2" id="KW-0156">Chromatin regulator</keyword>
<dbReference type="GO" id="GO:0000993">
    <property type="term" value="F:RNA polymerase II complex binding"/>
    <property type="evidence" value="ECO:0007669"/>
    <property type="project" value="TreeGrafter"/>
</dbReference>
<evidence type="ECO:0000313" key="10">
    <source>
        <dbReference type="Ensembl" id="ENSXMAP00000000741.2"/>
    </source>
</evidence>
<feature type="compositionally biased region" description="Low complexity" evidence="8">
    <location>
        <begin position="373"/>
        <end position="386"/>
    </location>
</feature>
<evidence type="ECO:0000256" key="8">
    <source>
        <dbReference type="SAM" id="MobiDB-lite"/>
    </source>
</evidence>
<evidence type="ECO:0000313" key="11">
    <source>
        <dbReference type="Proteomes" id="UP000002852"/>
    </source>
</evidence>
<keyword evidence="3" id="KW-0805">Transcription regulation</keyword>
<dbReference type="FunFam" id="2.20.70.10:FF:000020">
    <property type="entry name" value="WW domain-containing adapter protein with coiled-coil isoform X1"/>
    <property type="match status" value="1"/>
</dbReference>
<evidence type="ECO:0000256" key="5">
    <source>
        <dbReference type="ARBA" id="ARBA00023163"/>
    </source>
</evidence>
<organism evidence="10 11">
    <name type="scientific">Xiphophorus maculatus</name>
    <name type="common">Southern platyfish</name>
    <name type="synonym">Platypoecilus maculatus</name>
    <dbReference type="NCBI Taxonomy" id="8083"/>
    <lineage>
        <taxon>Eukaryota</taxon>
        <taxon>Metazoa</taxon>
        <taxon>Chordata</taxon>
        <taxon>Craniata</taxon>
        <taxon>Vertebrata</taxon>
        <taxon>Euteleostomi</taxon>
        <taxon>Actinopterygii</taxon>
        <taxon>Neopterygii</taxon>
        <taxon>Teleostei</taxon>
        <taxon>Neoteleostei</taxon>
        <taxon>Acanthomorphata</taxon>
        <taxon>Ovalentaria</taxon>
        <taxon>Atherinomorphae</taxon>
        <taxon>Cyprinodontiformes</taxon>
        <taxon>Poeciliidae</taxon>
        <taxon>Poeciliinae</taxon>
        <taxon>Xiphophorus</taxon>
    </lineage>
</organism>
<feature type="region of interest" description="Disordered" evidence="8">
    <location>
        <begin position="142"/>
        <end position="238"/>
    </location>
</feature>
<feature type="region of interest" description="Disordered" evidence="8">
    <location>
        <begin position="1"/>
        <end position="126"/>
    </location>
</feature>
<reference evidence="10" key="4">
    <citation type="submission" date="2025-09" db="UniProtKB">
        <authorList>
            <consortium name="Ensembl"/>
        </authorList>
    </citation>
    <scope>IDENTIFICATION</scope>
    <source>
        <strain evidence="10">JP 163 A</strain>
    </source>
</reference>